<feature type="transmembrane region" description="Helical" evidence="2">
    <location>
        <begin position="175"/>
        <end position="194"/>
    </location>
</feature>
<reference evidence="4 5" key="1">
    <citation type="submission" date="2020-06" db="EMBL/GenBank/DDBJ databases">
        <authorList>
            <person name="Li R."/>
            <person name="Bekaert M."/>
        </authorList>
    </citation>
    <scope>NUCLEOTIDE SEQUENCE [LARGE SCALE GENOMIC DNA]</scope>
    <source>
        <strain evidence="5">wild</strain>
    </source>
</reference>
<dbReference type="Pfam" id="PF21534">
    <property type="entry name" value="Rost"/>
    <property type="match status" value="1"/>
</dbReference>
<dbReference type="AlphaFoldDB" id="A0A6J8ADA6"/>
<dbReference type="SUPFAM" id="SSF53098">
    <property type="entry name" value="Ribonuclease H-like"/>
    <property type="match status" value="1"/>
</dbReference>
<dbReference type="OrthoDB" id="419711at2759"/>
<keyword evidence="2" id="KW-0812">Transmembrane</keyword>
<dbReference type="Gene3D" id="3.30.420.10">
    <property type="entry name" value="Ribonuclease H-like superfamily/Ribonuclease H"/>
    <property type="match status" value="1"/>
</dbReference>
<evidence type="ECO:0000256" key="1">
    <source>
        <dbReference type="SAM" id="MobiDB-lite"/>
    </source>
</evidence>
<dbReference type="InterPro" id="IPR050951">
    <property type="entry name" value="Retrovirus_Pol_polyprotein"/>
</dbReference>
<evidence type="ECO:0000313" key="4">
    <source>
        <dbReference type="EMBL" id="CAC5365933.1"/>
    </source>
</evidence>
<evidence type="ECO:0000256" key="2">
    <source>
        <dbReference type="SAM" id="Phobius"/>
    </source>
</evidence>
<accession>A0A6J8ADA6</accession>
<feature type="transmembrane region" description="Helical" evidence="2">
    <location>
        <begin position="77"/>
        <end position="96"/>
    </location>
</feature>
<dbReference type="EMBL" id="CACVKT020001209">
    <property type="protein sequence ID" value="CAC5365933.1"/>
    <property type="molecule type" value="Genomic_DNA"/>
</dbReference>
<dbReference type="InterPro" id="IPR012337">
    <property type="entry name" value="RNaseH-like_sf"/>
</dbReference>
<dbReference type="PANTHER" id="PTHR37984">
    <property type="entry name" value="PROTEIN CBG26694"/>
    <property type="match status" value="1"/>
</dbReference>
<dbReference type="Proteomes" id="UP000507470">
    <property type="component" value="Unassembled WGS sequence"/>
</dbReference>
<dbReference type="PROSITE" id="PS50994">
    <property type="entry name" value="INTEGRASE"/>
    <property type="match status" value="1"/>
</dbReference>
<evidence type="ECO:0000259" key="3">
    <source>
        <dbReference type="PROSITE" id="PS50994"/>
    </source>
</evidence>
<evidence type="ECO:0000313" key="5">
    <source>
        <dbReference type="Proteomes" id="UP000507470"/>
    </source>
</evidence>
<organism evidence="4 5">
    <name type="scientific">Mytilus coruscus</name>
    <name type="common">Sea mussel</name>
    <dbReference type="NCBI Taxonomy" id="42192"/>
    <lineage>
        <taxon>Eukaryota</taxon>
        <taxon>Metazoa</taxon>
        <taxon>Spiralia</taxon>
        <taxon>Lophotrochozoa</taxon>
        <taxon>Mollusca</taxon>
        <taxon>Bivalvia</taxon>
        <taxon>Autobranchia</taxon>
        <taxon>Pteriomorphia</taxon>
        <taxon>Mytilida</taxon>
        <taxon>Mytiloidea</taxon>
        <taxon>Mytilidae</taxon>
        <taxon>Mytilinae</taxon>
        <taxon>Mytilus</taxon>
    </lineage>
</organism>
<feature type="transmembrane region" description="Helical" evidence="2">
    <location>
        <begin position="216"/>
        <end position="239"/>
    </location>
</feature>
<dbReference type="PANTHER" id="PTHR37984:SF5">
    <property type="entry name" value="PROTEIN NYNRIN-LIKE"/>
    <property type="match status" value="1"/>
</dbReference>
<keyword evidence="5" id="KW-1185">Reference proteome</keyword>
<protein>
    <recommendedName>
        <fullName evidence="3">Integrase catalytic domain-containing protein</fullName>
    </recommendedName>
</protein>
<dbReference type="GO" id="GO:0003676">
    <property type="term" value="F:nucleic acid binding"/>
    <property type="evidence" value="ECO:0007669"/>
    <property type="project" value="InterPro"/>
</dbReference>
<gene>
    <name evidence="4" type="ORF">MCOR_6415</name>
</gene>
<dbReference type="InterPro" id="IPR049352">
    <property type="entry name" value="Rost"/>
</dbReference>
<keyword evidence="2" id="KW-0472">Membrane</keyword>
<feature type="transmembrane region" description="Helical" evidence="2">
    <location>
        <begin position="35"/>
        <end position="57"/>
    </location>
</feature>
<feature type="domain" description="Integrase catalytic" evidence="3">
    <location>
        <begin position="382"/>
        <end position="538"/>
    </location>
</feature>
<name>A0A6J8ADA6_MYTCO</name>
<sequence length="882" mass="101310">MACCGEFKTEFQCRKFGLGNDDPKKFVLSEFGPRILYPIWTTFWFMYHLGWICYDIYTKFEGDNNGDPVYFSKLTNWTFILLLLSNFIDVVSTLYAHCRRTDISSDNQGEPIPTPWFLQLNWLFFEMQNTSALLITILFYSLLTPNTTPLSIQYHAINSVYVILNFFVCAKPVRILHFIYPSIYGVIYSVFSVVDQLGLGNTPVYSFIDWTKPENAIIYCVVLVFVGVPIIHVTFFGFYKLRTFIKEKCDCSNRISTKQNYNVSVKERSDAQFNRIHNDLLSTDSYKFQRKSCEDQYNFNQKVSVALKEAEAVIEPKDPSSARTKQKISEDSSEYGLKLMQEYTANPLADDSEDNRKIFRAQNRVERKIKADRVKRRSRADPYVKPASSSGSRDRQTVSRKPGVDILTIVGYTSKWPEAYPLYSKKAEEIASKIEDTFYRFGVCSEIVSDCGGEFNNKILNELLTKNGIKHITTSPYHPQGNGLVEKFHSTLTSIINKTVEEDGQNWREYIDKTLFAYRTSVHDSIKITPFEATIADNSAGGWATVKEYESNDIADNDEDEKKIRQAETRALKTIKEKKTRPQPYTARPTYRYCPCPSLAYDFSREILNEHKFRKSNVLTLNKKKLATYSPSSIVIFTDASNVACGAYTVDLENKTLHKMWNELEGCKSSTWGEMRAIEQALLSFTTLFIGKSLKWFTDNQNCVQRLWGPFTIDSFASVMNTKTERFNSLFWNPTAEADLDMLVTARTAPVASYVNPPERIMSLLNLTEQNVAQERPNMIEDYERRMKRNGSITKRVLGRRVVYSGKLLIVDQMKIIERVQEEFIYTCEALLFPDGVLKETVYVREGQSCNNGMETTYFSDANGLNTPVCFFSGDTEVITSQ</sequence>
<dbReference type="InterPro" id="IPR001584">
    <property type="entry name" value="Integrase_cat-core"/>
</dbReference>
<proteinExistence type="predicted"/>
<dbReference type="InterPro" id="IPR036397">
    <property type="entry name" value="RNaseH_sf"/>
</dbReference>
<dbReference type="GO" id="GO:0015074">
    <property type="term" value="P:DNA integration"/>
    <property type="evidence" value="ECO:0007669"/>
    <property type="project" value="InterPro"/>
</dbReference>
<keyword evidence="2" id="KW-1133">Transmembrane helix</keyword>
<feature type="region of interest" description="Disordered" evidence="1">
    <location>
        <begin position="371"/>
        <end position="399"/>
    </location>
</feature>